<dbReference type="SUPFAM" id="SSF56112">
    <property type="entry name" value="Protein kinase-like (PK-like)"/>
    <property type="match status" value="1"/>
</dbReference>
<proteinExistence type="predicted"/>
<evidence type="ECO:0008006" key="3">
    <source>
        <dbReference type="Google" id="ProtNLM"/>
    </source>
</evidence>
<comment type="caution">
    <text evidence="1">The sequence shown here is derived from an EMBL/GenBank/DDBJ whole genome shotgun (WGS) entry which is preliminary data.</text>
</comment>
<sequence>MASVERRYLVPDDKILSEIFPEKLQRLDLGTICQSLTGTPCVSNNDASQPVKISIGGPELGYFPDVKQFLDGLVQASNQRSPSCKLLEINGGIVLESTYEDIGRTELSRSDLDDLQHHVVFCHNDVEPRNILARKISSPEEKAPRYELVAIIDWETAGFYPFTYEYAHKDTILGSSNLSLSWYTLFKQRTSHMLPPAKCHTNLMRAVKIIDESKKRRMTRNVGIRFQAKWMDMEQMEKSSDPRQGWVRKTGAQVPRRFTKDDKETLELEVLKELDYV</sequence>
<organism evidence="1 2">
    <name type="scientific">Fusarium piperis</name>
    <dbReference type="NCBI Taxonomy" id="1435070"/>
    <lineage>
        <taxon>Eukaryota</taxon>
        <taxon>Fungi</taxon>
        <taxon>Dikarya</taxon>
        <taxon>Ascomycota</taxon>
        <taxon>Pezizomycotina</taxon>
        <taxon>Sordariomycetes</taxon>
        <taxon>Hypocreomycetidae</taxon>
        <taxon>Hypocreales</taxon>
        <taxon>Nectriaceae</taxon>
        <taxon>Fusarium</taxon>
        <taxon>Fusarium solani species complex</taxon>
    </lineage>
</organism>
<dbReference type="InterPro" id="IPR011009">
    <property type="entry name" value="Kinase-like_dom_sf"/>
</dbReference>
<evidence type="ECO:0000313" key="2">
    <source>
        <dbReference type="Proteomes" id="UP001140502"/>
    </source>
</evidence>
<reference evidence="1" key="1">
    <citation type="submission" date="2022-10" db="EMBL/GenBank/DDBJ databases">
        <title>Tapping the CABI collections for fungal endophytes: first genome assemblies for Collariella, Neodidymelliopsis, Ascochyta clinopodiicola, Didymella pomorum, Didymosphaeria variabile, Neocosmospora piperis and Neocucurbitaria cava.</title>
        <authorList>
            <person name="Hill R."/>
        </authorList>
    </citation>
    <scope>NUCLEOTIDE SEQUENCE</scope>
    <source>
        <strain evidence="1">IMI 366586</strain>
    </source>
</reference>
<gene>
    <name evidence="1" type="ORF">N0V84_002545</name>
</gene>
<dbReference type="OrthoDB" id="2906425at2759"/>
<keyword evidence="2" id="KW-1185">Reference proteome</keyword>
<name>A0A9W9BS10_9HYPO</name>
<dbReference type="Proteomes" id="UP001140502">
    <property type="component" value="Unassembled WGS sequence"/>
</dbReference>
<accession>A0A9W9BS10</accession>
<dbReference type="Gene3D" id="3.90.1200.10">
    <property type="match status" value="1"/>
</dbReference>
<evidence type="ECO:0000313" key="1">
    <source>
        <dbReference type="EMBL" id="KAJ4327045.1"/>
    </source>
</evidence>
<dbReference type="EMBL" id="JAPEUR010000031">
    <property type="protein sequence ID" value="KAJ4327045.1"/>
    <property type="molecule type" value="Genomic_DNA"/>
</dbReference>
<dbReference type="AlphaFoldDB" id="A0A9W9BS10"/>
<protein>
    <recommendedName>
        <fullName evidence="3">Aminoglycoside phosphotransferase domain-containing protein</fullName>
    </recommendedName>
</protein>